<evidence type="ECO:0000313" key="1">
    <source>
        <dbReference type="EMBL" id="UPK99945.1"/>
    </source>
</evidence>
<proteinExistence type="predicted"/>
<gene>
    <name evidence="1" type="ORF">LCI18_010880</name>
</gene>
<protein>
    <submittedName>
        <fullName evidence="1">Uncharacterized protein</fullName>
    </submittedName>
</protein>
<name>A0ACD3ZFG3_FUSSC</name>
<organism evidence="1 2">
    <name type="scientific">Fusarium solani subsp. cucurbitae</name>
    <name type="common">Neocosmosporum cucurbitae</name>
    <dbReference type="NCBI Taxonomy" id="2747967"/>
    <lineage>
        <taxon>Eukaryota</taxon>
        <taxon>Fungi</taxon>
        <taxon>Dikarya</taxon>
        <taxon>Ascomycota</taxon>
        <taxon>Pezizomycotina</taxon>
        <taxon>Sordariomycetes</taxon>
        <taxon>Hypocreomycetidae</taxon>
        <taxon>Hypocreales</taxon>
        <taxon>Nectriaceae</taxon>
        <taxon>Fusarium</taxon>
        <taxon>Fusarium solani species complex</taxon>
    </lineage>
</organism>
<reference evidence="1" key="1">
    <citation type="submission" date="2021-11" db="EMBL/GenBank/DDBJ databases">
        <title>Fusarium solani-melongenae Genome sequencing and assembly.</title>
        <authorList>
            <person name="Xie S."/>
            <person name="Huang L."/>
            <person name="Zhang X."/>
        </authorList>
    </citation>
    <scope>NUCLEOTIDE SEQUENCE</scope>
    <source>
        <strain evidence="1">CRI 24-3</strain>
    </source>
</reference>
<accession>A0ACD3ZFG3</accession>
<dbReference type="Proteomes" id="UP000830768">
    <property type="component" value="Chromosome 9"/>
</dbReference>
<evidence type="ECO:0000313" key="2">
    <source>
        <dbReference type="Proteomes" id="UP000830768"/>
    </source>
</evidence>
<dbReference type="EMBL" id="CP090037">
    <property type="protein sequence ID" value="UPK99945.1"/>
    <property type="molecule type" value="Genomic_DNA"/>
</dbReference>
<keyword evidence="2" id="KW-1185">Reference proteome</keyword>
<sequence>MFARPRLPRPNATRQCKCPSTLAWRPIQTTTRLRYFSVGGRSETHEPATLAWLLGYGDRVQPSGAPWPDLFELVLENANLSLRHVRFLSIDIDGLHQDKAGIHQFDIGVSILDTAQVYRQLRLPSSPRKNLAAHLIRSRHYIVEDPKHGSGRRTKFSFGGSRAMSLQKLRQKLKEKAGGRNVVLVMHGAATEVSVMKKLNINLNPVFTIDTTTAVRHLFRRTNLKCLLKEYEIPHEAWALHHAGNDAHFILRVLLMISVRHVRTKLGGEQLPDWVPVFEAIARSPKPGVEEIRKEGPLRIPGDKEMRQMERRRETLERIGRRLEELSRIKEEKKMKLSRIEEGKEMMQWRGVQPTLPDCDAMSPSWADHYTISQYGMLP</sequence>